<name>A0A0F5JFP8_9BACT</name>
<dbReference type="InterPro" id="IPR038143">
    <property type="entry name" value="NigD-like_C_dom_sf"/>
</dbReference>
<dbReference type="InterPro" id="IPR035376">
    <property type="entry name" value="NigD_C"/>
</dbReference>
<reference evidence="3 4" key="1">
    <citation type="submission" date="2013-04" db="EMBL/GenBank/DDBJ databases">
        <title>The Genome Sequence of Parabacteroides goldsteinii DSM 19448.</title>
        <authorList>
            <consortium name="The Broad Institute Genomics Platform"/>
            <person name="Earl A."/>
            <person name="Ward D."/>
            <person name="Feldgarden M."/>
            <person name="Gevers D."/>
            <person name="Martens E."/>
            <person name="Sakamoto M."/>
            <person name="Benno Y."/>
            <person name="Song Y."/>
            <person name="Liu C."/>
            <person name="Lee J."/>
            <person name="Bolanos M."/>
            <person name="Vaisanen M.L."/>
            <person name="Finegold S.M."/>
            <person name="Walker B."/>
            <person name="Young S."/>
            <person name="Zeng Q."/>
            <person name="Gargeya S."/>
            <person name="Fitzgerald M."/>
            <person name="Haas B."/>
            <person name="Abouelleil A."/>
            <person name="Allen A.W."/>
            <person name="Alvarado L."/>
            <person name="Arachchi H.M."/>
            <person name="Berlin A.M."/>
            <person name="Chapman S.B."/>
            <person name="Gainer-Dewar J."/>
            <person name="Goldberg J."/>
            <person name="Griggs A."/>
            <person name="Gujja S."/>
            <person name="Hansen M."/>
            <person name="Howarth C."/>
            <person name="Imamovic A."/>
            <person name="Ireland A."/>
            <person name="Larimer J."/>
            <person name="McCowan C."/>
            <person name="Murphy C."/>
            <person name="Pearson M."/>
            <person name="Poon T.W."/>
            <person name="Priest M."/>
            <person name="Roberts A."/>
            <person name="Saif S."/>
            <person name="Shea T."/>
            <person name="Sisk P."/>
            <person name="Sykes S."/>
            <person name="Wortman J."/>
            <person name="Nusbaum C."/>
            <person name="Birren B."/>
        </authorList>
    </citation>
    <scope>NUCLEOTIDE SEQUENCE [LARGE SCALE GENOMIC DNA]</scope>
    <source>
        <strain evidence="3 4">DSM 19448</strain>
    </source>
</reference>
<dbReference type="InterPro" id="IPR024299">
    <property type="entry name" value="NigD-like_OB_dom"/>
</dbReference>
<dbReference type="InterPro" id="IPR038179">
    <property type="entry name" value="NigD-like_N_sf"/>
</dbReference>
<dbReference type="RefSeq" id="WP_009859847.1">
    <property type="nucleotide sequence ID" value="NZ_KQ033912.1"/>
</dbReference>
<evidence type="ECO:0008006" key="5">
    <source>
        <dbReference type="Google" id="ProtNLM"/>
    </source>
</evidence>
<gene>
    <name evidence="3" type="ORF">HMPREF1535_02355</name>
</gene>
<dbReference type="Gene3D" id="2.60.40.2370">
    <property type="entry name" value="NigD-like, C-terminal beta sandwich domain"/>
    <property type="match status" value="1"/>
</dbReference>
<organism evidence="3 4">
    <name type="scientific">Parabacteroides goldsteinii DSM 19448 = WAL 12034</name>
    <dbReference type="NCBI Taxonomy" id="927665"/>
    <lineage>
        <taxon>Bacteria</taxon>
        <taxon>Pseudomonadati</taxon>
        <taxon>Bacteroidota</taxon>
        <taxon>Bacteroidia</taxon>
        <taxon>Bacteroidales</taxon>
        <taxon>Tannerellaceae</taxon>
        <taxon>Parabacteroides</taxon>
    </lineage>
</organism>
<dbReference type="PATRIC" id="fig|927665.4.peg.2421"/>
<evidence type="ECO:0000259" key="2">
    <source>
        <dbReference type="Pfam" id="PF17415"/>
    </source>
</evidence>
<feature type="domain" description="NigD-like N-terminal OB" evidence="1">
    <location>
        <begin position="41"/>
        <end position="110"/>
    </location>
</feature>
<evidence type="ECO:0000259" key="1">
    <source>
        <dbReference type="Pfam" id="PF12667"/>
    </source>
</evidence>
<evidence type="ECO:0000313" key="4">
    <source>
        <dbReference type="Proteomes" id="UP000033047"/>
    </source>
</evidence>
<evidence type="ECO:0000313" key="3">
    <source>
        <dbReference type="EMBL" id="KKB56380.1"/>
    </source>
</evidence>
<protein>
    <recommendedName>
        <fullName evidence="5">NigD-like C-terminal beta sandwich domain-containing protein</fullName>
    </recommendedName>
</protein>
<dbReference type="PROSITE" id="PS51257">
    <property type="entry name" value="PROKAR_LIPOPROTEIN"/>
    <property type="match status" value="1"/>
</dbReference>
<dbReference type="EMBL" id="AQHV01000011">
    <property type="protein sequence ID" value="KKB56380.1"/>
    <property type="molecule type" value="Genomic_DNA"/>
</dbReference>
<dbReference type="AlphaFoldDB" id="A0A0F5JFP8"/>
<dbReference type="Proteomes" id="UP000033047">
    <property type="component" value="Unassembled WGS sequence"/>
</dbReference>
<dbReference type="HOGENOM" id="CLU_097801_0_0_10"/>
<dbReference type="Pfam" id="PF12667">
    <property type="entry name" value="NigD_N"/>
    <property type="match status" value="1"/>
</dbReference>
<dbReference type="Pfam" id="PF17415">
    <property type="entry name" value="NigD_C"/>
    <property type="match status" value="1"/>
</dbReference>
<dbReference type="STRING" id="927665.HMPREF1535_02355"/>
<proteinExistence type="predicted"/>
<accession>A0A0F5JFP8</accession>
<feature type="domain" description="NigD-like C-terminal" evidence="2">
    <location>
        <begin position="115"/>
        <end position="226"/>
    </location>
</feature>
<comment type="caution">
    <text evidence="3">The sequence shown here is derived from an EMBL/GenBank/DDBJ whole genome shotgun (WGS) entry which is preliminary data.</text>
</comment>
<dbReference type="Gene3D" id="2.40.50.500">
    <property type="entry name" value="NigD-like N-terminal OB domain"/>
    <property type="match status" value="1"/>
</dbReference>
<sequence length="247" mass="27890">MNVMRTLKTFILVLGTILATFTMYSCLDDDSNSSNKYSFGIATIKPLGNDAYYLQWDDSTTFWPASGVTPYFGVDKERRAFINFTLLGDSTSHMAEGYDYAVRVNRIDSVLTKSIVGDLGEKNDEYYGNDPLWMKSVWIEDGYINFQFESYFDGSTKHFLNLVKMNNTDTYELEFRHNAYNNLSGGQGWGLASFRLNSLPPTNGDTVTMKVKYKSYEGDDTIELKYKSGTPAGKAPMLGAENFQVTN</sequence>
<dbReference type="GeneID" id="69983663"/>